<dbReference type="RefSeq" id="WP_151129595.1">
    <property type="nucleotide sequence ID" value="NZ_VZQZ01000011.1"/>
</dbReference>
<sequence>MAAPPPEPWSRDLEQVVREALSSIRFGTVTLVVQDGRVIQVDKSEKIRLNKTGYVDGGGI</sequence>
<reference evidence="1 2" key="1">
    <citation type="submission" date="2019-09" db="EMBL/GenBank/DDBJ databases">
        <title>Geobacter sp. Red96, a novel strain isolated from paddy soil.</title>
        <authorList>
            <person name="Xu Z."/>
            <person name="Masuda Y."/>
            <person name="Itoh H."/>
            <person name="Senoo K."/>
        </authorList>
    </citation>
    <scope>NUCLEOTIDE SEQUENCE [LARGE SCALE GENOMIC DNA]</scope>
    <source>
        <strain evidence="1 2">Red96</strain>
    </source>
</reference>
<protein>
    <submittedName>
        <fullName evidence="1">DUF2292 domain-containing protein</fullName>
    </submittedName>
</protein>
<evidence type="ECO:0000313" key="2">
    <source>
        <dbReference type="Proteomes" id="UP000420562"/>
    </source>
</evidence>
<evidence type="ECO:0000313" key="1">
    <source>
        <dbReference type="EMBL" id="KAB0663906.1"/>
    </source>
</evidence>
<dbReference type="EMBL" id="VZQZ01000011">
    <property type="protein sequence ID" value="KAB0663906.1"/>
    <property type="molecule type" value="Genomic_DNA"/>
</dbReference>
<name>A0A7J4ZMK6_9BACT</name>
<dbReference type="AlphaFoldDB" id="A0A7J4ZMK6"/>
<dbReference type="Pfam" id="PF10055">
    <property type="entry name" value="DUF2292"/>
    <property type="match status" value="1"/>
</dbReference>
<accession>A0A7J4ZMK6</accession>
<organism evidence="1 2">
    <name type="scientific">Oryzomonas japonica</name>
    <dbReference type="NCBI Taxonomy" id="2603858"/>
    <lineage>
        <taxon>Bacteria</taxon>
        <taxon>Pseudomonadati</taxon>
        <taxon>Thermodesulfobacteriota</taxon>
        <taxon>Desulfuromonadia</taxon>
        <taxon>Geobacterales</taxon>
        <taxon>Geobacteraceae</taxon>
        <taxon>Oryzomonas</taxon>
    </lineage>
</organism>
<dbReference type="InterPro" id="IPR018743">
    <property type="entry name" value="DUF2292"/>
</dbReference>
<dbReference type="Proteomes" id="UP000420562">
    <property type="component" value="Unassembled WGS sequence"/>
</dbReference>
<comment type="caution">
    <text evidence="1">The sequence shown here is derived from an EMBL/GenBank/DDBJ whole genome shotgun (WGS) entry which is preliminary data.</text>
</comment>
<gene>
    <name evidence="1" type="ORF">F6V25_15910</name>
</gene>
<keyword evidence="2" id="KW-1185">Reference proteome</keyword>
<proteinExistence type="predicted"/>